<accession>A0ABS6HI76</accession>
<reference evidence="4 5" key="1">
    <citation type="submission" date="2021-05" db="EMBL/GenBank/DDBJ databases">
        <title>Draft Genome Sequences of Clinical Respiratory Isolates of Mycobacterium goodii Recovered in Ireland.</title>
        <authorList>
            <person name="Flanagan P.R."/>
            <person name="Mok S."/>
            <person name="Roycroft E."/>
            <person name="Rogers T.R."/>
            <person name="Fitzgibbon M."/>
        </authorList>
    </citation>
    <scope>NUCLEOTIDE SEQUENCE [LARGE SCALE GENOMIC DNA]</scope>
    <source>
        <strain evidence="4 5">14IE55</strain>
    </source>
</reference>
<dbReference type="Gene3D" id="3.40.50.720">
    <property type="entry name" value="NAD(P)-binding Rossmann-like Domain"/>
    <property type="match status" value="1"/>
</dbReference>
<evidence type="ECO:0000313" key="5">
    <source>
        <dbReference type="Proteomes" id="UP000696413"/>
    </source>
</evidence>
<protein>
    <submittedName>
        <fullName evidence="4">Aldehyde reductase</fullName>
    </submittedName>
</protein>
<organism evidence="4 5">
    <name type="scientific">Mycolicibacterium goodii</name>
    <name type="common">Mycobacterium goodii</name>
    <dbReference type="NCBI Taxonomy" id="134601"/>
    <lineage>
        <taxon>Bacteria</taxon>
        <taxon>Bacillati</taxon>
        <taxon>Actinomycetota</taxon>
        <taxon>Actinomycetes</taxon>
        <taxon>Mycobacteriales</taxon>
        <taxon>Mycobacteriaceae</taxon>
        <taxon>Mycolicibacterium</taxon>
    </lineage>
</organism>
<dbReference type="InterPro" id="IPR036291">
    <property type="entry name" value="NAD(P)-bd_dom_sf"/>
</dbReference>
<keyword evidence="5" id="KW-1185">Reference proteome</keyword>
<proteinExistence type="inferred from homology"/>
<evidence type="ECO:0000256" key="2">
    <source>
        <dbReference type="ARBA" id="ARBA00023445"/>
    </source>
</evidence>
<dbReference type="Pfam" id="PF01370">
    <property type="entry name" value="Epimerase"/>
    <property type="match status" value="1"/>
</dbReference>
<comment type="caution">
    <text evidence="4">The sequence shown here is derived from an EMBL/GenBank/DDBJ whole genome shotgun (WGS) entry which is preliminary data.</text>
</comment>
<sequence>MSDNPTLVTGGTGFLAAHTILRLLADGHRVRTTVRSTRRETEVRSWLAAAGADTRQLTFTVADLTSDAGWDDAMAGVEHVLHIASPFPARQPQDPDDLIVPARDGTLRVLRTAARHGVTRVVLTSSFAAIGYTAKPSGLPYDESDWTDPSGDNDPYVRSKTIAELTAWEFTRTHSGAPELTVICPVGIFGPALGPDLSSSLGIVAMLLDGKPPLLPRASFAIVDVRDVADLHLRAMVDPRAAGQRFLASSGQPVTLPEIAATLRARLGQRAARVPVRQAPDWLVRAAARVRPELGTLAGLLGEPKQISHAKATDILDWRPRSAADAVTASAESILGLGTVRTR</sequence>
<evidence type="ECO:0000313" key="4">
    <source>
        <dbReference type="EMBL" id="MBU8822071.1"/>
    </source>
</evidence>
<dbReference type="CDD" id="cd05227">
    <property type="entry name" value="AR_SDR_e"/>
    <property type="match status" value="1"/>
</dbReference>
<gene>
    <name evidence="4" type="ORF">KL859_04185</name>
</gene>
<dbReference type="Proteomes" id="UP000696413">
    <property type="component" value="Unassembled WGS sequence"/>
</dbReference>
<keyword evidence="1" id="KW-0560">Oxidoreductase</keyword>
<feature type="domain" description="NAD-dependent epimerase/dehydratase" evidence="3">
    <location>
        <begin position="7"/>
        <end position="242"/>
    </location>
</feature>
<evidence type="ECO:0000256" key="1">
    <source>
        <dbReference type="ARBA" id="ARBA00023002"/>
    </source>
</evidence>
<dbReference type="SUPFAM" id="SSF51735">
    <property type="entry name" value="NAD(P)-binding Rossmann-fold domains"/>
    <property type="match status" value="1"/>
</dbReference>
<dbReference type="InterPro" id="IPR001509">
    <property type="entry name" value="Epimerase_deHydtase"/>
</dbReference>
<dbReference type="PANTHER" id="PTHR10366">
    <property type="entry name" value="NAD DEPENDENT EPIMERASE/DEHYDRATASE"/>
    <property type="match status" value="1"/>
</dbReference>
<dbReference type="PANTHER" id="PTHR10366:SF564">
    <property type="entry name" value="STEROL-4-ALPHA-CARBOXYLATE 3-DEHYDROGENASE, DECARBOXYLATING"/>
    <property type="match status" value="1"/>
</dbReference>
<comment type="similarity">
    <text evidence="2">Belongs to the NAD(P)-dependent epimerase/dehydratase family. Dihydroflavonol-4-reductase subfamily.</text>
</comment>
<dbReference type="EMBL" id="JAHBOM010000003">
    <property type="protein sequence ID" value="MBU8822071.1"/>
    <property type="molecule type" value="Genomic_DNA"/>
</dbReference>
<evidence type="ECO:0000259" key="3">
    <source>
        <dbReference type="Pfam" id="PF01370"/>
    </source>
</evidence>
<dbReference type="RefSeq" id="WP_100518617.1">
    <property type="nucleotide sequence ID" value="NZ_JAHBOK010000016.1"/>
</dbReference>
<name>A0ABS6HI76_MYCGD</name>
<dbReference type="InterPro" id="IPR050425">
    <property type="entry name" value="NAD(P)_dehydrat-like"/>
</dbReference>